<dbReference type="FunFam" id="3.30.160.60:FF:000099">
    <property type="entry name" value="Zinc finger protein 79"/>
    <property type="match status" value="1"/>
</dbReference>
<reference evidence="13" key="3">
    <citation type="submission" date="2025-08" db="UniProtKB">
        <authorList>
            <consortium name="Ensembl"/>
        </authorList>
    </citation>
    <scope>IDENTIFICATION</scope>
    <source>
        <strain evidence="13">JP 163 A</strain>
    </source>
</reference>
<keyword evidence="4 9" id="KW-0863">Zinc-finger</keyword>
<evidence type="ECO:0000256" key="11">
    <source>
        <dbReference type="SAM" id="MobiDB-lite"/>
    </source>
</evidence>
<evidence type="ECO:0000256" key="8">
    <source>
        <dbReference type="ARBA" id="ARBA00023242"/>
    </source>
</evidence>
<feature type="domain" description="C2H2-type" evidence="12">
    <location>
        <begin position="305"/>
        <end position="332"/>
    </location>
</feature>
<reference evidence="14" key="1">
    <citation type="submission" date="2012-01" db="EMBL/GenBank/DDBJ databases">
        <authorList>
            <person name="Walter R."/>
            <person name="Schartl M."/>
            <person name="Warren W."/>
        </authorList>
    </citation>
    <scope>NUCLEOTIDE SEQUENCE [LARGE SCALE GENOMIC DNA]</scope>
    <source>
        <strain evidence="14">JP 163 A</strain>
    </source>
</reference>
<feature type="compositionally biased region" description="Polar residues" evidence="11">
    <location>
        <begin position="119"/>
        <end position="129"/>
    </location>
</feature>
<organism evidence="13 14">
    <name type="scientific">Xiphophorus maculatus</name>
    <name type="common">Southern platyfish</name>
    <name type="synonym">Platypoecilus maculatus</name>
    <dbReference type="NCBI Taxonomy" id="8083"/>
    <lineage>
        <taxon>Eukaryota</taxon>
        <taxon>Metazoa</taxon>
        <taxon>Chordata</taxon>
        <taxon>Craniata</taxon>
        <taxon>Vertebrata</taxon>
        <taxon>Euteleostomi</taxon>
        <taxon>Actinopterygii</taxon>
        <taxon>Neopterygii</taxon>
        <taxon>Teleostei</taxon>
        <taxon>Neoteleostei</taxon>
        <taxon>Acanthomorphata</taxon>
        <taxon>Ovalentaria</taxon>
        <taxon>Atherinomorphae</taxon>
        <taxon>Cyprinodontiformes</taxon>
        <taxon>Poeciliidae</taxon>
        <taxon>Poeciliinae</taxon>
        <taxon>Xiphophorus</taxon>
    </lineage>
</organism>
<dbReference type="AlphaFoldDB" id="A0A3B5Q6F2"/>
<evidence type="ECO:0000256" key="3">
    <source>
        <dbReference type="ARBA" id="ARBA00022737"/>
    </source>
</evidence>
<dbReference type="SUPFAM" id="SSF57667">
    <property type="entry name" value="beta-beta-alpha zinc fingers"/>
    <property type="match status" value="3"/>
</dbReference>
<evidence type="ECO:0000256" key="1">
    <source>
        <dbReference type="ARBA" id="ARBA00004123"/>
    </source>
</evidence>
<sequence>SHEASVTAPPPLNHRSIMLRLTGNSEVIKELKQMEEDYHQLESQQMVELEDISQYGNKAVQETDTLMRGDSAPVELKEEPVELKPKQVKEEEHGSGPEQMVKMEAEGISQNEDQDVQKQETAGTDNQLPELNREQILLQNFPKHEDHQEIKFHEASGSSRDDQQQKTAQPARGQREEQKCSLNQHMVVHSEETLFSPKPFLHVINEKSDLTDHMRNYTGEKHFCGKSFSFSYQHNLTVHMRTHTSEKPFSCLTCGKRFLEKSRLNSHMRVHTEKKPFPCPTCGKGFSHSLKCIGHLSSHPGEKPFLCMTCGKGFRHKSSLIRHTRTHTGEKPFSCLTCGKFFSQEHNLKCHMRIHIGERPFSCKQSFNDPDV</sequence>
<dbReference type="Ensembl" id="ENSXMAT00000023634.1">
    <property type="protein sequence ID" value="ENSXMAP00000025824.1"/>
    <property type="gene ID" value="ENSXMAG00000019638.2"/>
</dbReference>
<evidence type="ECO:0000256" key="2">
    <source>
        <dbReference type="ARBA" id="ARBA00022723"/>
    </source>
</evidence>
<accession>A0A3B5Q6F2</accession>
<evidence type="ECO:0000313" key="14">
    <source>
        <dbReference type="Proteomes" id="UP000002852"/>
    </source>
</evidence>
<proteinExistence type="predicted"/>
<keyword evidence="3" id="KW-0677">Repeat</keyword>
<dbReference type="Gene3D" id="3.30.160.60">
    <property type="entry name" value="Classic Zinc Finger"/>
    <property type="match status" value="5"/>
</dbReference>
<dbReference type="PANTHER" id="PTHR24381">
    <property type="entry name" value="ZINC FINGER PROTEIN"/>
    <property type="match status" value="1"/>
</dbReference>
<reference evidence="13" key="4">
    <citation type="submission" date="2025-09" db="UniProtKB">
        <authorList>
            <consortium name="Ensembl"/>
        </authorList>
    </citation>
    <scope>IDENTIFICATION</scope>
    <source>
        <strain evidence="13">JP 163 A</strain>
    </source>
</reference>
<dbReference type="PANTHER" id="PTHR24381:SF445">
    <property type="entry name" value="GASTRULA ZINC FINGER PROTEIN XLCGF28.1-LIKE-RELATED"/>
    <property type="match status" value="1"/>
</dbReference>
<keyword evidence="2" id="KW-0479">Metal-binding</keyword>
<dbReference type="SMART" id="SM00355">
    <property type="entry name" value="ZnF_C2H2"/>
    <property type="match status" value="5"/>
</dbReference>
<evidence type="ECO:0000313" key="13">
    <source>
        <dbReference type="Ensembl" id="ENSXMAP00000025824.1"/>
    </source>
</evidence>
<keyword evidence="10" id="KW-0175">Coiled coil</keyword>
<feature type="region of interest" description="Disordered" evidence="11">
    <location>
        <begin position="64"/>
        <end position="131"/>
    </location>
</feature>
<dbReference type="FunFam" id="3.30.160.60:FF:002343">
    <property type="entry name" value="Zinc finger protein 33A"/>
    <property type="match status" value="1"/>
</dbReference>
<keyword evidence="6" id="KW-0805">Transcription regulation</keyword>
<reference evidence="14" key="2">
    <citation type="journal article" date="2013" name="Nat. Genet.">
        <title>The genome of the platyfish, Xiphophorus maculatus, provides insights into evolutionary adaptation and several complex traits.</title>
        <authorList>
            <person name="Schartl M."/>
            <person name="Walter R.B."/>
            <person name="Shen Y."/>
            <person name="Garcia T."/>
            <person name="Catchen J."/>
            <person name="Amores A."/>
            <person name="Braasch I."/>
            <person name="Chalopin D."/>
            <person name="Volff J.N."/>
            <person name="Lesch K.P."/>
            <person name="Bisazza A."/>
            <person name="Minx P."/>
            <person name="Hillier L."/>
            <person name="Wilson R.K."/>
            <person name="Fuerstenberg S."/>
            <person name="Boore J."/>
            <person name="Searle S."/>
            <person name="Postlethwait J.H."/>
            <person name="Warren W.C."/>
        </authorList>
    </citation>
    <scope>NUCLEOTIDE SEQUENCE [LARGE SCALE GENOMIC DNA]</scope>
    <source>
        <strain evidence="14">JP 163 A</strain>
    </source>
</reference>
<dbReference type="Pfam" id="PF00096">
    <property type="entry name" value="zf-C2H2"/>
    <property type="match status" value="3"/>
</dbReference>
<feature type="region of interest" description="Disordered" evidence="11">
    <location>
        <begin position="153"/>
        <end position="178"/>
    </location>
</feature>
<feature type="domain" description="C2H2-type" evidence="12">
    <location>
        <begin position="229"/>
        <end position="248"/>
    </location>
</feature>
<protein>
    <recommendedName>
        <fullName evidence="12">C2H2-type domain-containing protein</fullName>
    </recommendedName>
</protein>
<evidence type="ECO:0000256" key="4">
    <source>
        <dbReference type="ARBA" id="ARBA00022771"/>
    </source>
</evidence>
<feature type="compositionally biased region" description="Basic and acidic residues" evidence="11">
    <location>
        <begin position="75"/>
        <end position="105"/>
    </location>
</feature>
<feature type="compositionally biased region" description="Basic and acidic residues" evidence="11">
    <location>
        <begin position="153"/>
        <end position="164"/>
    </location>
</feature>
<dbReference type="PROSITE" id="PS00028">
    <property type="entry name" value="ZINC_FINGER_C2H2_1"/>
    <property type="match status" value="4"/>
</dbReference>
<dbReference type="GO" id="GO:0000981">
    <property type="term" value="F:DNA-binding transcription factor activity, RNA polymerase II-specific"/>
    <property type="evidence" value="ECO:0007669"/>
    <property type="project" value="TreeGrafter"/>
</dbReference>
<feature type="domain" description="C2H2-type" evidence="12">
    <location>
        <begin position="333"/>
        <end position="360"/>
    </location>
</feature>
<dbReference type="InterPro" id="IPR036236">
    <property type="entry name" value="Znf_C2H2_sf"/>
</dbReference>
<dbReference type="Proteomes" id="UP000002852">
    <property type="component" value="Unassembled WGS sequence"/>
</dbReference>
<keyword evidence="5" id="KW-0862">Zinc</keyword>
<dbReference type="InterPro" id="IPR013087">
    <property type="entry name" value="Znf_C2H2_type"/>
</dbReference>
<dbReference type="GO" id="GO:0005634">
    <property type="term" value="C:nucleus"/>
    <property type="evidence" value="ECO:0007669"/>
    <property type="project" value="UniProtKB-SubCell"/>
</dbReference>
<keyword evidence="14" id="KW-1185">Reference proteome</keyword>
<dbReference type="PROSITE" id="PS50157">
    <property type="entry name" value="ZINC_FINGER_C2H2_2"/>
    <property type="match status" value="5"/>
</dbReference>
<evidence type="ECO:0000256" key="7">
    <source>
        <dbReference type="ARBA" id="ARBA00023163"/>
    </source>
</evidence>
<feature type="domain" description="C2H2-type" evidence="12">
    <location>
        <begin position="249"/>
        <end position="276"/>
    </location>
</feature>
<dbReference type="GO" id="GO:0000977">
    <property type="term" value="F:RNA polymerase II transcription regulatory region sequence-specific DNA binding"/>
    <property type="evidence" value="ECO:0007669"/>
    <property type="project" value="TreeGrafter"/>
</dbReference>
<evidence type="ECO:0000256" key="5">
    <source>
        <dbReference type="ARBA" id="ARBA00022833"/>
    </source>
</evidence>
<dbReference type="FunFam" id="3.30.160.60:FF:001715">
    <property type="match status" value="1"/>
</dbReference>
<feature type="domain" description="C2H2-type" evidence="12">
    <location>
        <begin position="277"/>
        <end position="304"/>
    </location>
</feature>
<evidence type="ECO:0000256" key="10">
    <source>
        <dbReference type="SAM" id="Coils"/>
    </source>
</evidence>
<evidence type="ECO:0000259" key="12">
    <source>
        <dbReference type="PROSITE" id="PS50157"/>
    </source>
</evidence>
<comment type="subcellular location">
    <subcellularLocation>
        <location evidence="1">Nucleus</location>
    </subcellularLocation>
</comment>
<evidence type="ECO:0000256" key="9">
    <source>
        <dbReference type="PROSITE-ProRule" id="PRU00042"/>
    </source>
</evidence>
<dbReference type="GeneTree" id="ENSGT00950000183052"/>
<dbReference type="GO" id="GO:0008270">
    <property type="term" value="F:zinc ion binding"/>
    <property type="evidence" value="ECO:0007669"/>
    <property type="project" value="UniProtKB-KW"/>
</dbReference>
<name>A0A3B5Q6F2_XIPMA</name>
<feature type="coiled-coil region" evidence="10">
    <location>
        <begin position="24"/>
        <end position="51"/>
    </location>
</feature>
<keyword evidence="8" id="KW-0539">Nucleus</keyword>
<keyword evidence="7" id="KW-0804">Transcription</keyword>
<evidence type="ECO:0000256" key="6">
    <source>
        <dbReference type="ARBA" id="ARBA00023015"/>
    </source>
</evidence>